<dbReference type="InterPro" id="IPR017853">
    <property type="entry name" value="GH"/>
</dbReference>
<evidence type="ECO:0000256" key="3">
    <source>
        <dbReference type="ARBA" id="ARBA00012744"/>
    </source>
</evidence>
<dbReference type="OrthoDB" id="98455at2"/>
<reference evidence="9 10" key="1">
    <citation type="submission" date="2018-05" db="EMBL/GenBank/DDBJ databases">
        <title>The Hungate 1000. A catalogue of reference genomes from the rumen microbiome.</title>
        <authorList>
            <person name="Kelly W."/>
        </authorList>
    </citation>
    <scope>NUCLEOTIDE SEQUENCE [LARGE SCALE GENOMIC DNA]</scope>
    <source>
        <strain evidence="9 10">NLAE-zl-C242</strain>
    </source>
</reference>
<dbReference type="PANTHER" id="PTHR30620:SF16">
    <property type="entry name" value="LYSOSOMAL BETA GLUCOSIDASE"/>
    <property type="match status" value="1"/>
</dbReference>
<evidence type="ECO:0000313" key="9">
    <source>
        <dbReference type="EMBL" id="PWJ23708.1"/>
    </source>
</evidence>
<dbReference type="InterPro" id="IPR002772">
    <property type="entry name" value="Glyco_hydro_3_C"/>
</dbReference>
<evidence type="ECO:0000256" key="1">
    <source>
        <dbReference type="ARBA" id="ARBA00000448"/>
    </source>
</evidence>
<keyword evidence="5 7" id="KW-0378">Hydrolase</keyword>
<evidence type="ECO:0000256" key="2">
    <source>
        <dbReference type="ARBA" id="ARBA00005336"/>
    </source>
</evidence>
<dbReference type="InterPro" id="IPR001764">
    <property type="entry name" value="Glyco_hydro_3_N"/>
</dbReference>
<protein>
    <recommendedName>
        <fullName evidence="3">beta-glucosidase</fullName>
        <ecNumber evidence="3">3.2.1.21</ecNumber>
    </recommendedName>
</protein>
<dbReference type="EMBL" id="QGDL01000013">
    <property type="protein sequence ID" value="PWJ23708.1"/>
    <property type="molecule type" value="Genomic_DNA"/>
</dbReference>
<dbReference type="Gene3D" id="3.40.50.1700">
    <property type="entry name" value="Glycoside hydrolase family 3 C-terminal domain"/>
    <property type="match status" value="1"/>
</dbReference>
<gene>
    <name evidence="9" type="ORF">A8806_113142</name>
</gene>
<dbReference type="SUPFAM" id="SSF52279">
    <property type="entry name" value="Beta-D-glucan exohydrolase, C-terminal domain"/>
    <property type="match status" value="1"/>
</dbReference>
<evidence type="ECO:0000256" key="7">
    <source>
        <dbReference type="RuleBase" id="RU361161"/>
    </source>
</evidence>
<feature type="domain" description="Fibronectin type III-like" evidence="8">
    <location>
        <begin position="656"/>
        <end position="725"/>
    </location>
</feature>
<name>A0A2Y9BNK1_9FIRM</name>
<comment type="similarity">
    <text evidence="2 7">Belongs to the glycosyl hydrolase 3 family.</text>
</comment>
<evidence type="ECO:0000256" key="6">
    <source>
        <dbReference type="ARBA" id="ARBA00023295"/>
    </source>
</evidence>
<evidence type="ECO:0000259" key="8">
    <source>
        <dbReference type="SMART" id="SM01217"/>
    </source>
</evidence>
<evidence type="ECO:0000256" key="5">
    <source>
        <dbReference type="ARBA" id="ARBA00022801"/>
    </source>
</evidence>
<keyword evidence="4" id="KW-0732">Signal</keyword>
<dbReference type="FunFam" id="3.20.20.300:FF:000005">
    <property type="entry name" value="Periplasmic beta-glucosidase"/>
    <property type="match status" value="1"/>
</dbReference>
<dbReference type="InterPro" id="IPR036962">
    <property type="entry name" value="Glyco_hydro_3_N_sf"/>
</dbReference>
<dbReference type="GO" id="GO:0008422">
    <property type="term" value="F:beta-glucosidase activity"/>
    <property type="evidence" value="ECO:0007669"/>
    <property type="project" value="UniProtKB-EC"/>
</dbReference>
<evidence type="ECO:0000256" key="4">
    <source>
        <dbReference type="ARBA" id="ARBA00022729"/>
    </source>
</evidence>
<comment type="caution">
    <text evidence="9">The sequence shown here is derived from an EMBL/GenBank/DDBJ whole genome shotgun (WGS) entry which is preliminary data.</text>
</comment>
<organism evidence="9 10">
    <name type="scientific">Faecalicatena orotica</name>
    <dbReference type="NCBI Taxonomy" id="1544"/>
    <lineage>
        <taxon>Bacteria</taxon>
        <taxon>Bacillati</taxon>
        <taxon>Bacillota</taxon>
        <taxon>Clostridia</taxon>
        <taxon>Lachnospirales</taxon>
        <taxon>Lachnospiraceae</taxon>
        <taxon>Faecalicatena</taxon>
    </lineage>
</organism>
<keyword evidence="10" id="KW-1185">Reference proteome</keyword>
<dbReference type="InterPro" id="IPR036881">
    <property type="entry name" value="Glyco_hydro_3_C_sf"/>
</dbReference>
<dbReference type="GO" id="GO:0009251">
    <property type="term" value="P:glucan catabolic process"/>
    <property type="evidence" value="ECO:0007669"/>
    <property type="project" value="TreeGrafter"/>
</dbReference>
<dbReference type="InterPro" id="IPR051915">
    <property type="entry name" value="Cellulose_Degrad_GH3"/>
</dbReference>
<evidence type="ECO:0000313" key="10">
    <source>
        <dbReference type="Proteomes" id="UP000245845"/>
    </source>
</evidence>
<dbReference type="FunFam" id="2.60.40.10:FF:000495">
    <property type="entry name" value="Periplasmic beta-glucosidase"/>
    <property type="match status" value="1"/>
</dbReference>
<dbReference type="Proteomes" id="UP000245845">
    <property type="component" value="Unassembled WGS sequence"/>
</dbReference>
<dbReference type="InterPro" id="IPR013783">
    <property type="entry name" value="Ig-like_fold"/>
</dbReference>
<dbReference type="RefSeq" id="WP_109732905.1">
    <property type="nucleotide sequence ID" value="NZ_BAAACK010000005.1"/>
</dbReference>
<comment type="catalytic activity">
    <reaction evidence="1">
        <text>Hydrolysis of terminal, non-reducing beta-D-glucosyl residues with release of beta-D-glucose.</text>
        <dbReference type="EC" id="3.2.1.21"/>
    </reaction>
</comment>
<dbReference type="PANTHER" id="PTHR30620">
    <property type="entry name" value="PERIPLASMIC BETA-GLUCOSIDASE-RELATED"/>
    <property type="match status" value="1"/>
</dbReference>
<dbReference type="InterPro" id="IPR019800">
    <property type="entry name" value="Glyco_hydro_3_AS"/>
</dbReference>
<dbReference type="Pfam" id="PF01915">
    <property type="entry name" value="Glyco_hydro_3_C"/>
    <property type="match status" value="1"/>
</dbReference>
<dbReference type="InterPro" id="IPR026891">
    <property type="entry name" value="Fn3-like"/>
</dbReference>
<dbReference type="PROSITE" id="PS00775">
    <property type="entry name" value="GLYCOSYL_HYDROL_F3"/>
    <property type="match status" value="1"/>
</dbReference>
<accession>A0A2Y9BNK1</accession>
<dbReference type="Gene3D" id="2.60.40.10">
    <property type="entry name" value="Immunoglobulins"/>
    <property type="match status" value="1"/>
</dbReference>
<dbReference type="AlphaFoldDB" id="A0A2Y9BNK1"/>
<dbReference type="Gene3D" id="3.20.20.300">
    <property type="entry name" value="Glycoside hydrolase, family 3, N-terminal domain"/>
    <property type="match status" value="1"/>
</dbReference>
<proteinExistence type="inferred from homology"/>
<sequence>MKKNYDERIKSLMSQMTLEEKIGQLRQCGPSLVGAFEVSFEELLDMMFDGRISEEEFGRLMSTAEQDFHEDDLKAGRIGSYNGVGDAKTANRLQKIAVEETRLGIPLLFGYDVIHGFRTVTPIPLAESCAWDPGLWERTARMAAEEATSGGVHMTFAPMVDVARDARWGRISEGAGEDVFLNSAYGTAKVRGFQGADLEKTDSMAACVKHFAAYGAVEAGKDYGRVDMSMQKLFEEYLPPYKACVDAGARAIMPAFNDINGVPCSVNGWLLKHVLREQWGFDGMTISDANAIAECVEHGIVPDRKTAAKAALEAGMEMDMTSNVYAGELLKLVQNSETEIETVDRAVEHILRVKFELGLFDNPYQTDEEREKSTLLKTDHRALAREAAVKSMVLLKNDCMPDKDGTRRKSDAGPLLPLQKGTCLGIFGELAEDKKEMTGAWAIGSNPEDCVSILEACELRGITYNYSRDAENITEMAAKSDVFLAVLGEKKDESGEAASRADITLPGEQIALVEKLMASGKPVVAILFNGRPLSIPHIAEKVPAILEAWHPGTEAGSAVLDILFGDANPSGKLTATFPYASGQCPVYYAHIQTGRPGGKSKFTSKYIDTPLDPVYPFGYGLSYTKYEYSGLQVRCEESAFRIHVSVKNVGCRDGEEIVQCYVQDKTAKRVRPVRQLKAFEKVLLEAGETKSVEFIIPFTELGYYDWNMNYVIDPGEFVFYAGGDSNCSLCEKAVLRV</sequence>
<dbReference type="SUPFAM" id="SSF51445">
    <property type="entry name" value="(Trans)glycosidases"/>
    <property type="match status" value="1"/>
</dbReference>
<dbReference type="Pfam" id="PF00933">
    <property type="entry name" value="Glyco_hydro_3"/>
    <property type="match status" value="1"/>
</dbReference>
<dbReference type="Pfam" id="PF14310">
    <property type="entry name" value="Fn3-like"/>
    <property type="match status" value="1"/>
</dbReference>
<dbReference type="SMART" id="SM01217">
    <property type="entry name" value="Fn3_like"/>
    <property type="match status" value="1"/>
</dbReference>
<dbReference type="EC" id="3.2.1.21" evidence="3"/>
<dbReference type="PRINTS" id="PR00133">
    <property type="entry name" value="GLHYDRLASE3"/>
</dbReference>
<keyword evidence="6 7" id="KW-0326">Glycosidase</keyword>